<organism evidence="1 2">
    <name type="scientific">Devosia enhydra</name>
    <dbReference type="NCBI Taxonomy" id="665118"/>
    <lineage>
        <taxon>Bacteria</taxon>
        <taxon>Pseudomonadati</taxon>
        <taxon>Pseudomonadota</taxon>
        <taxon>Alphaproteobacteria</taxon>
        <taxon>Hyphomicrobiales</taxon>
        <taxon>Devosiaceae</taxon>
        <taxon>Devosia</taxon>
    </lineage>
</organism>
<name>A0A1K2I477_9HYPH</name>
<dbReference type="STRING" id="665118.SAMN02983003_3722"/>
<reference evidence="1 2" key="1">
    <citation type="submission" date="2016-11" db="EMBL/GenBank/DDBJ databases">
        <authorList>
            <person name="Jaros S."/>
            <person name="Januszkiewicz K."/>
            <person name="Wedrychowicz H."/>
        </authorList>
    </citation>
    <scope>NUCLEOTIDE SEQUENCE [LARGE SCALE GENOMIC DNA]</scope>
    <source>
        <strain evidence="1 2">ATCC 23634</strain>
    </source>
</reference>
<keyword evidence="2" id="KW-1185">Reference proteome</keyword>
<dbReference type="Proteomes" id="UP000183447">
    <property type="component" value="Unassembled WGS sequence"/>
</dbReference>
<dbReference type="RefSeq" id="WP_143145883.1">
    <property type="nucleotide sequence ID" value="NZ_FPKU01000003.1"/>
</dbReference>
<dbReference type="AlphaFoldDB" id="A0A1K2I477"/>
<sequence length="120" mass="13166">MGRLIPLWLSLAAIAILVLSVSEWMMQKPYPVPFRDLPAEPAAFVSAMQPILATAFPDGFDEASLRASVAEWGFESSDDARAAYYLLYRSGCTARIGITWQTLGEGNIQSISGTRDETCF</sequence>
<evidence type="ECO:0000313" key="1">
    <source>
        <dbReference type="EMBL" id="SFZ86540.1"/>
    </source>
</evidence>
<evidence type="ECO:0000313" key="2">
    <source>
        <dbReference type="Proteomes" id="UP000183447"/>
    </source>
</evidence>
<gene>
    <name evidence="1" type="ORF">SAMN02983003_3722</name>
</gene>
<accession>A0A1K2I477</accession>
<proteinExistence type="predicted"/>
<protein>
    <submittedName>
        <fullName evidence="1">Uncharacterized protein</fullName>
    </submittedName>
</protein>
<dbReference type="EMBL" id="FPKU01000003">
    <property type="protein sequence ID" value="SFZ86540.1"/>
    <property type="molecule type" value="Genomic_DNA"/>
</dbReference>